<evidence type="ECO:0000259" key="5">
    <source>
        <dbReference type="SMART" id="SM01310"/>
    </source>
</evidence>
<feature type="compositionally biased region" description="Polar residues" evidence="2">
    <location>
        <begin position="1105"/>
        <end position="1118"/>
    </location>
</feature>
<dbReference type="SMART" id="SM01310">
    <property type="entry name" value="RICTOR_V"/>
    <property type="match status" value="1"/>
</dbReference>
<evidence type="ECO:0000256" key="1">
    <source>
        <dbReference type="ARBA" id="ARBA00008878"/>
    </source>
</evidence>
<evidence type="ECO:0000313" key="6">
    <source>
        <dbReference type="EMBL" id="JAR90043.1"/>
    </source>
</evidence>
<proteinExistence type="inferred from homology"/>
<evidence type="ECO:0000259" key="4">
    <source>
        <dbReference type="SMART" id="SM01308"/>
    </source>
</evidence>
<dbReference type="PANTHER" id="PTHR13298">
    <property type="entry name" value="CYTOSOLIC REGULATOR PIANISSIMO"/>
    <property type="match status" value="1"/>
</dbReference>
<feature type="region of interest" description="Disordered" evidence="2">
    <location>
        <begin position="1054"/>
        <end position="1156"/>
    </location>
</feature>
<dbReference type="GO" id="GO:0043539">
    <property type="term" value="F:protein serine/threonine kinase activator activity"/>
    <property type="evidence" value="ECO:0007669"/>
    <property type="project" value="TreeGrafter"/>
</dbReference>
<feature type="region of interest" description="Disordered" evidence="2">
    <location>
        <begin position="970"/>
        <end position="1034"/>
    </location>
</feature>
<feature type="compositionally biased region" description="Low complexity" evidence="2">
    <location>
        <begin position="1083"/>
        <end position="1097"/>
    </location>
</feature>
<dbReference type="InterPro" id="IPR016024">
    <property type="entry name" value="ARM-type_fold"/>
</dbReference>
<dbReference type="SUPFAM" id="SSF48371">
    <property type="entry name" value="ARM repeat"/>
    <property type="match status" value="2"/>
</dbReference>
<dbReference type="InterPro" id="IPR029453">
    <property type="entry name" value="Rictor_IV"/>
</dbReference>
<name>A0A147BGY2_IXORI</name>
<dbReference type="Pfam" id="PF14666">
    <property type="entry name" value="RICTOR_M"/>
    <property type="match status" value="1"/>
</dbReference>
<feature type="non-terminal residue" evidence="6">
    <location>
        <position position="1"/>
    </location>
</feature>
<dbReference type="Pfam" id="PF14668">
    <property type="entry name" value="RICTOR_V"/>
    <property type="match status" value="1"/>
</dbReference>
<feature type="domain" description="Rapamycin-insensitive companion of mTOR N-terminal" evidence="4">
    <location>
        <begin position="1"/>
        <end position="295"/>
    </location>
</feature>
<feature type="compositionally biased region" description="Polar residues" evidence="2">
    <location>
        <begin position="1069"/>
        <end position="1079"/>
    </location>
</feature>
<feature type="domain" description="Rapamycin-insensitive companion of mTOR middle" evidence="3">
    <location>
        <begin position="383"/>
        <end position="604"/>
    </location>
</feature>
<evidence type="ECO:0000259" key="3">
    <source>
        <dbReference type="SMART" id="SM01307"/>
    </source>
</evidence>
<dbReference type="SMART" id="SM01308">
    <property type="entry name" value="RICTOR_N"/>
    <property type="match status" value="1"/>
</dbReference>
<dbReference type="EMBL" id="GEGO01005361">
    <property type="protein sequence ID" value="JAR90043.1"/>
    <property type="molecule type" value="Transcribed_RNA"/>
</dbReference>
<dbReference type="InterPro" id="IPR028267">
    <property type="entry name" value="Pianissimo_N"/>
</dbReference>
<sequence>QALRLVRRLVTLAPEDLPPQLARCLVAVAADGAKERDDLVRACLGTLCELALLNPKLCVETGGFRTLLHSVLDCPQPHIAEAMLGVLFHSINDPATRHLLRLDIDLEYLVAPFTDSHFRYADDLPENSLSDDRELRFQTSRIAMTSVLRSWPGMVYFCKPPPSGSQSLVEVLCLPLPDARKNILALFYDIFCLALPAWTSDFEAALASSDRAAMQESWKLYEGFVAAEGRDLLPPVTKHRSNLVANYLALLLLAFVQAGILEALVEVIVTSEDAMAIQATILLAELLYMASMFLPSEASRHCHCLPTLMSQAASFDSCQKKRIRASTAVARLSRIHALKRKGMVPCSLFLDQLLQFCSHTKRSGELFCDVAGRSKLISCLHKDSDEAVLHTIKDTLVLSKEYTSWDWDLISSVLKWPGESLKSLGDATLRNFVKRLLLFFKPSSKQFSLIEAKREGSRQIVIVGCQFFEFLLEADESKANDYIEDFLIDLCNCLHEVEGEVVVLAAVLSPTRVASTVAHGYFLFLGRLSSSSKGTRCLEKLGVYQHLVSLVSMSSQDIYMKLVVSCLDYTKPGFARTLLTKVLTATSETARLYATNYLRVLLRLELLDFRKWAMELLVTQLYDKSRAVSLAASDILDEACDLRENLEALIALRPALLCLGDRGLLLQIRFLSLPSGFKYLLEANVLESELSKWDEVNHLRYVKIVEDVINQAVTWHQRGEDGTYGRRSSNTRLKVQDVFAPVHLYGQLVQHLQGLSYLQQHGSLRQHWETVLLGDMSSLESLLRLKASLWTVGHVGTSPEGFALVSEANVLPAIVKMAQDAPVYSIRGTCFYVLCLLATTAEAVEALASLGWESVQHRHHEAWPIAADALAGLAVPSPTNSPRGRPHAWSVSSTGSQWSELLSASALHRRFRGTSTASSFEGVESPLADTPSRRTLNFVTQQSREVGAGPNIRQAQTLPRNATLSPRVDAVVASSRRPRSSSDCRPGEPTTHDSAAPAPTERSRLLAIPCTAKDRSGSFGGSRDSGTESTSLGEKSASALEVCSAAVMSDAKGAASATTGPKGERSDSNESSQTTGTGKSRSDSCTDSTTSGVSSCDEAGPRAVQTLSPIASSTSLSTLGGHRSESAPRRPRGFPGGSGSLSRGSMSASPTSPDLPVTMYTSARDAAGYATLRALREASSLRRRRRVCSLGCDGAEEDALLATLAGRSLERSGFYIGEEPSPEDRAGSRTASVASDISHLTARPEMRDAEEKFMGLCLPVDTSLIFTVREEEGSCEECERPPTIPEVAEDRNDGFELHTVENCLQCHSVARVAELRLSRTNGDGHPGVTKVEGFQYLGSTADQKTDANYVTYSSQARKNRRPSENDYDVVAVRKELLRYIANLNSSVILKGSEQGLLSLKQKYPKAFQDVCLYSEVCLLMARYRFRLSARTFLQELFLDIGFEKQFLEEAEDILRIPHIVIMPPAEESEA</sequence>
<dbReference type="PANTHER" id="PTHR13298:SF11">
    <property type="entry name" value="RAPAMYCIN-INSENSITIVE COMPANION OF MTOR"/>
    <property type="match status" value="1"/>
</dbReference>
<dbReference type="InterPro" id="IPR029452">
    <property type="entry name" value="RICTOR_V"/>
</dbReference>
<feature type="domain" description="Rapamycin-insensitive companion of mTOR" evidence="5">
    <location>
        <begin position="782"/>
        <end position="854"/>
    </location>
</feature>
<dbReference type="GO" id="GO:0031932">
    <property type="term" value="C:TORC2 complex"/>
    <property type="evidence" value="ECO:0007669"/>
    <property type="project" value="InterPro"/>
</dbReference>
<organism evidence="6">
    <name type="scientific">Ixodes ricinus</name>
    <name type="common">Common tick</name>
    <name type="synonym">Acarus ricinus</name>
    <dbReference type="NCBI Taxonomy" id="34613"/>
    <lineage>
        <taxon>Eukaryota</taxon>
        <taxon>Metazoa</taxon>
        <taxon>Ecdysozoa</taxon>
        <taxon>Arthropoda</taxon>
        <taxon>Chelicerata</taxon>
        <taxon>Arachnida</taxon>
        <taxon>Acari</taxon>
        <taxon>Parasitiformes</taxon>
        <taxon>Ixodida</taxon>
        <taxon>Ixodoidea</taxon>
        <taxon>Ixodidae</taxon>
        <taxon>Ixodinae</taxon>
        <taxon>Ixodes</taxon>
    </lineage>
</organism>
<dbReference type="Pfam" id="PF14663">
    <property type="entry name" value="RasGEF_N_2"/>
    <property type="match status" value="1"/>
</dbReference>
<dbReference type="GO" id="GO:0051897">
    <property type="term" value="P:positive regulation of phosphatidylinositol 3-kinase/protein kinase B signal transduction"/>
    <property type="evidence" value="ECO:0007669"/>
    <property type="project" value="TreeGrafter"/>
</dbReference>
<feature type="compositionally biased region" description="Low complexity" evidence="2">
    <location>
        <begin position="1140"/>
        <end position="1150"/>
    </location>
</feature>
<evidence type="ECO:0000256" key="2">
    <source>
        <dbReference type="SAM" id="MobiDB-lite"/>
    </source>
</evidence>
<dbReference type="GO" id="GO:0038203">
    <property type="term" value="P:TORC2 signaling"/>
    <property type="evidence" value="ECO:0007669"/>
    <property type="project" value="TreeGrafter"/>
</dbReference>
<dbReference type="InterPro" id="IPR029451">
    <property type="entry name" value="RICTOR_M"/>
</dbReference>
<dbReference type="Pfam" id="PF14664">
    <property type="entry name" value="RICTOR_N"/>
    <property type="match status" value="1"/>
</dbReference>
<reference evidence="6" key="1">
    <citation type="journal article" date="2018" name="PLoS Negl. Trop. Dis.">
        <title>Sialome diversity of ticks revealed by RNAseq of single tick salivary glands.</title>
        <authorList>
            <person name="Perner J."/>
            <person name="Kropackova S."/>
            <person name="Kopacek P."/>
            <person name="Ribeiro J.M."/>
        </authorList>
    </citation>
    <scope>NUCLEOTIDE SEQUENCE</scope>
    <source>
        <strain evidence="6">Siblings of single egg batch collected in Ceske Budejovice</strain>
        <tissue evidence="6">Salivary glands</tissue>
    </source>
</reference>
<comment type="similarity">
    <text evidence="1">Belongs to the RICTOR family.</text>
</comment>
<protein>
    <submittedName>
        <fullName evidence="6">Protein required for meiosis</fullName>
    </submittedName>
</protein>
<dbReference type="SMART" id="SM01307">
    <property type="entry name" value="RICTOR_M"/>
    <property type="match status" value="1"/>
</dbReference>
<dbReference type="InterPro" id="IPR028268">
    <property type="entry name" value="Pianissimo_fam"/>
</dbReference>
<accession>A0A147BGY2</accession>
<dbReference type="SMART" id="SM01303">
    <property type="entry name" value="RasGEF_N_2"/>
    <property type="match status" value="1"/>
</dbReference>